<dbReference type="AlphaFoldDB" id="A0A317CJG2"/>
<proteinExistence type="predicted"/>
<feature type="transmembrane region" description="Helical" evidence="1">
    <location>
        <begin position="163"/>
        <end position="193"/>
    </location>
</feature>
<feature type="transmembrane region" description="Helical" evidence="1">
    <location>
        <begin position="401"/>
        <end position="419"/>
    </location>
</feature>
<evidence type="ECO:0000256" key="1">
    <source>
        <dbReference type="SAM" id="Phobius"/>
    </source>
</evidence>
<feature type="transmembrane region" description="Helical" evidence="1">
    <location>
        <begin position="250"/>
        <end position="269"/>
    </location>
</feature>
<reference evidence="2 3" key="1">
    <citation type="submission" date="2018-05" db="EMBL/GenBank/DDBJ databases">
        <title>Leucothrix arctica sp. nov., isolated from Arctic seawater.</title>
        <authorList>
            <person name="Choi A."/>
            <person name="Baek K."/>
        </authorList>
    </citation>
    <scope>NUCLEOTIDE SEQUENCE [LARGE SCALE GENOMIC DNA]</scope>
    <source>
        <strain evidence="2 3">IMCC9719</strain>
    </source>
</reference>
<name>A0A317CJG2_9GAMM</name>
<feature type="transmembrane region" description="Helical" evidence="1">
    <location>
        <begin position="127"/>
        <end position="143"/>
    </location>
</feature>
<keyword evidence="1" id="KW-0472">Membrane</keyword>
<evidence type="ECO:0000313" key="3">
    <source>
        <dbReference type="Proteomes" id="UP000245506"/>
    </source>
</evidence>
<sequence length="427" mass="48087">MKLSLKKSNLDYLLLLGIISIAILEGALAKWFGVPMTVSMVFRDFLGVLLVCRFFYLKKFKVFPILSAILLVWSVLIISVALLQSMSLSLPIIVSLIGLRFWLLYLWISLSIASLVSFDKFSKSLKFLVYFLIIMTPLVYYQSTLPPSHFLNSDPALEGVGVFILAGDIVRATGTFSFTSGFTYFLVVIIPLVYSFKGLCRDKKIRILSVLCLILMVVFSGSRSTIIWFSIMTLAWLMAEVFSGRMSARYLLVIPFISLVVYFGVTIIFENNIDAYISRFESASEAEKISSRILAIFFGEPYVFNDFKLFGNGIGAGSNAGAIFLSGERGFSLAETEPGRVHLEAGLVGIVWTLIKWVSCILGFIWSFKILIKKKDSFPFLLSLSVFYSFISWPMSGQLSANFFGYFLLTIFLSQYKFYSNKSNVNF</sequence>
<feature type="transmembrane region" description="Helical" evidence="1">
    <location>
        <begin position="92"/>
        <end position="115"/>
    </location>
</feature>
<dbReference type="RefSeq" id="WP_109821871.1">
    <property type="nucleotide sequence ID" value="NZ_QGKL01000010.1"/>
</dbReference>
<dbReference type="Proteomes" id="UP000245506">
    <property type="component" value="Unassembled WGS sequence"/>
</dbReference>
<evidence type="ECO:0000313" key="2">
    <source>
        <dbReference type="EMBL" id="PWQ98715.1"/>
    </source>
</evidence>
<gene>
    <name evidence="2" type="ORF">DKT75_02575</name>
</gene>
<feature type="transmembrane region" description="Helical" evidence="1">
    <location>
        <begin position="63"/>
        <end position="86"/>
    </location>
</feature>
<keyword evidence="1" id="KW-1133">Transmembrane helix</keyword>
<dbReference type="EMBL" id="QGKL01000010">
    <property type="protein sequence ID" value="PWQ98715.1"/>
    <property type="molecule type" value="Genomic_DNA"/>
</dbReference>
<feature type="transmembrane region" description="Helical" evidence="1">
    <location>
        <begin position="345"/>
        <end position="366"/>
    </location>
</feature>
<comment type="caution">
    <text evidence="2">The sequence shown here is derived from an EMBL/GenBank/DDBJ whole genome shotgun (WGS) entry which is preliminary data.</text>
</comment>
<organism evidence="2 3">
    <name type="scientific">Leucothrix arctica</name>
    <dbReference type="NCBI Taxonomy" id="1481894"/>
    <lineage>
        <taxon>Bacteria</taxon>
        <taxon>Pseudomonadati</taxon>
        <taxon>Pseudomonadota</taxon>
        <taxon>Gammaproteobacteria</taxon>
        <taxon>Thiotrichales</taxon>
        <taxon>Thiotrichaceae</taxon>
        <taxon>Leucothrix</taxon>
    </lineage>
</organism>
<keyword evidence="1" id="KW-0812">Transmembrane</keyword>
<accession>A0A317CJG2</accession>
<feature type="transmembrane region" description="Helical" evidence="1">
    <location>
        <begin position="205"/>
        <end position="220"/>
    </location>
</feature>
<feature type="transmembrane region" description="Helical" evidence="1">
    <location>
        <begin position="38"/>
        <end position="56"/>
    </location>
</feature>
<protein>
    <recommendedName>
        <fullName evidence="4">O-antigen polymerase</fullName>
    </recommendedName>
</protein>
<evidence type="ECO:0008006" key="4">
    <source>
        <dbReference type="Google" id="ProtNLM"/>
    </source>
</evidence>
<dbReference type="PRINTS" id="PR01435">
    <property type="entry name" value="NPOXDRDTASE5"/>
</dbReference>
<keyword evidence="3" id="KW-1185">Reference proteome</keyword>
<feature type="transmembrane region" description="Helical" evidence="1">
    <location>
        <begin position="12"/>
        <end position="32"/>
    </location>
</feature>